<dbReference type="Gene3D" id="2.130.10.10">
    <property type="entry name" value="YVTN repeat-like/Quinoprotein amine dehydrogenase"/>
    <property type="match status" value="1"/>
</dbReference>
<dbReference type="EMBL" id="FMHY01000002">
    <property type="protein sequence ID" value="SCL60610.1"/>
    <property type="molecule type" value="Genomic_DNA"/>
</dbReference>
<dbReference type="SUPFAM" id="SSF63829">
    <property type="entry name" value="Calcium-dependent phosphotriesterase"/>
    <property type="match status" value="1"/>
</dbReference>
<accession>A0A1C6V3W4</accession>
<protein>
    <submittedName>
        <fullName evidence="3">Caspase domain-containing protein</fullName>
    </submittedName>
</protein>
<dbReference type="Gene3D" id="3.40.50.1460">
    <property type="match status" value="1"/>
</dbReference>
<dbReference type="AlphaFoldDB" id="A0A1C6V3W4"/>
<keyword evidence="4" id="KW-1185">Reference proteome</keyword>
<evidence type="ECO:0000259" key="2">
    <source>
        <dbReference type="Pfam" id="PF00656"/>
    </source>
</evidence>
<reference evidence="4" key="1">
    <citation type="submission" date="2016-06" db="EMBL/GenBank/DDBJ databases">
        <authorList>
            <person name="Varghese N."/>
            <person name="Submissions Spin"/>
        </authorList>
    </citation>
    <scope>NUCLEOTIDE SEQUENCE [LARGE SCALE GENOMIC DNA]</scope>
    <source>
        <strain evidence="4">DSM 44814</strain>
    </source>
</reference>
<feature type="compositionally biased region" description="Acidic residues" evidence="1">
    <location>
        <begin position="141"/>
        <end position="155"/>
    </location>
</feature>
<dbReference type="STRING" id="227316.GA0070604_4335"/>
<proteinExistence type="predicted"/>
<dbReference type="InterPro" id="IPR015943">
    <property type="entry name" value="WD40/YVTN_repeat-like_dom_sf"/>
</dbReference>
<evidence type="ECO:0000313" key="3">
    <source>
        <dbReference type="EMBL" id="SCL60610.1"/>
    </source>
</evidence>
<evidence type="ECO:0000256" key="1">
    <source>
        <dbReference type="SAM" id="MobiDB-lite"/>
    </source>
</evidence>
<feature type="region of interest" description="Disordered" evidence="1">
    <location>
        <begin position="98"/>
        <end position="161"/>
    </location>
</feature>
<organism evidence="3 4">
    <name type="scientific">Micromonospora eburnea</name>
    <dbReference type="NCBI Taxonomy" id="227316"/>
    <lineage>
        <taxon>Bacteria</taxon>
        <taxon>Bacillati</taxon>
        <taxon>Actinomycetota</taxon>
        <taxon>Actinomycetes</taxon>
        <taxon>Micromonosporales</taxon>
        <taxon>Micromonosporaceae</taxon>
        <taxon>Micromonospora</taxon>
    </lineage>
</organism>
<name>A0A1C6V3W4_9ACTN</name>
<dbReference type="Pfam" id="PF00656">
    <property type="entry name" value="Peptidase_C14"/>
    <property type="match status" value="1"/>
</dbReference>
<evidence type="ECO:0000313" key="4">
    <source>
        <dbReference type="Proteomes" id="UP000199696"/>
    </source>
</evidence>
<dbReference type="InterPro" id="IPR011600">
    <property type="entry name" value="Pept_C14_caspase"/>
</dbReference>
<dbReference type="Proteomes" id="UP000199696">
    <property type="component" value="Unassembled WGS sequence"/>
</dbReference>
<dbReference type="GO" id="GO:0006508">
    <property type="term" value="P:proteolysis"/>
    <property type="evidence" value="ECO:0007669"/>
    <property type="project" value="InterPro"/>
</dbReference>
<sequence length="682" mass="72635">MAGLSRAPGVTGALKQLNDELHILHARAGWPSVRDMARACDCGPNLVKNVFSVSRIPNLPRLFKIVEFLAKQDRRADPDALCDRFDALWRAAMAEQVPDLFPPTNTDGDGEEGFEPPTAGARPTPSGPVGPAGGGVSTPPADDEPAAPPADDGDAADPVPDTPLNVWRALFVGVDSYLTADATPVVHRDLAPAKQLADIFHESGDGPSQATNELLLNPTRERLWSSFVEAASQARETLVIYYTGHGIRDARTSEVYLTAADTTTTDDGFTVNAISVRDIRYLLALSPVKQLVFIVDACFDDRSERRTTVLPARPSPEEPYNLRSDSLRRRTFVLANKAEEGPHLSAFSSGLVQVLRATGGGKSMAFIHAQLAALAEAQHWRGLRRAHLNDGDQIRLDGLLRDRGSTRLSVWQINDRLQLARTAAPLFAAPVTDLAAVNRTGQELSVATGGDHRTVRLRDLRDRSFDPDSGVGCEQPIHRVEAMALAGVADGRTLLLTSASDGTLSCWGWAQGNGIVAMPAASTSPVTAIAAAVLPDGRAVLGAVSDRNNILTWAIQGGAGRHPDRLQVDEQIRSIAMLFTPEGRPAVVIGHSMGRLAVRDLESGQLLAALNTGQGGAIEAVAAGSTPEGRTIVATADETGAVQFWDLASHAAIGEPIRHTSDKVILAGISDADGVRFIVDSR</sequence>
<gene>
    <name evidence="3" type="ORF">GA0070604_4335</name>
</gene>
<dbReference type="OrthoDB" id="3404937at2"/>
<feature type="domain" description="Peptidase C14 caspase" evidence="2">
    <location>
        <begin position="194"/>
        <end position="356"/>
    </location>
</feature>
<dbReference type="GO" id="GO:0004197">
    <property type="term" value="F:cysteine-type endopeptidase activity"/>
    <property type="evidence" value="ECO:0007669"/>
    <property type="project" value="InterPro"/>
</dbReference>